<evidence type="ECO:0000313" key="2">
    <source>
        <dbReference type="Proteomes" id="UP000014184"/>
    </source>
</evidence>
<keyword evidence="2" id="KW-1185">Reference proteome</keyword>
<sequence>MDRLHISTYLRTPRGRFIDVFSMEAERQPTKAYLEGAIELVLSGKAVLNQSLWDDVEFLWWGLVDMVVEFRKTGEASMDFPDQPLTATLTRREREWLRFEVRNWQGELVTASSVQETALFALLKREGPKTLARLAELNPANAASHERALAALSR</sequence>
<dbReference type="RefSeq" id="WP_011293286.1">
    <property type="nucleotide sequence ID" value="NZ_AOSG01000086.1"/>
</dbReference>
<dbReference type="AlphaFoldDB" id="A0A9P2WQ05"/>
<organism evidence="1 2">
    <name type="scientific">Thermobifida fusca TM51</name>
    <dbReference type="NCBI Taxonomy" id="1169414"/>
    <lineage>
        <taxon>Bacteria</taxon>
        <taxon>Bacillati</taxon>
        <taxon>Actinomycetota</taxon>
        <taxon>Actinomycetes</taxon>
        <taxon>Streptosporangiales</taxon>
        <taxon>Nocardiopsidaceae</taxon>
        <taxon>Thermobifida</taxon>
    </lineage>
</organism>
<dbReference type="EMBL" id="AOSG01000086">
    <property type="protein sequence ID" value="EOR70008.1"/>
    <property type="molecule type" value="Genomic_DNA"/>
</dbReference>
<comment type="caution">
    <text evidence="1">The sequence shown here is derived from an EMBL/GenBank/DDBJ whole genome shotgun (WGS) entry which is preliminary data.</text>
</comment>
<name>A0A9P2WQ05_THEFU</name>
<protein>
    <submittedName>
        <fullName evidence="1">Uncharacterized protein</fullName>
    </submittedName>
</protein>
<proteinExistence type="predicted"/>
<dbReference type="Proteomes" id="UP000014184">
    <property type="component" value="Unassembled WGS sequence"/>
</dbReference>
<accession>A0A9P2WQ05</accession>
<gene>
    <name evidence="1" type="ORF">TM51_14711</name>
</gene>
<evidence type="ECO:0000313" key="1">
    <source>
        <dbReference type="EMBL" id="EOR70008.1"/>
    </source>
</evidence>
<reference evidence="1 2" key="1">
    <citation type="journal article" date="2013" name="Genome Announc.">
        <title>Draft Genome Sequence of the Lignocellulose Decomposer Thermobifida fusca Strain TM51.</title>
        <authorList>
            <person name="Toth A."/>
            <person name="Barna T."/>
            <person name="Nagy I."/>
            <person name="Horvath B."/>
            <person name="Nagy I."/>
            <person name="Tancsics A."/>
            <person name="Kriszt B."/>
            <person name="Baka E."/>
            <person name="Fekete C."/>
            <person name="Kukolya J."/>
        </authorList>
    </citation>
    <scope>NUCLEOTIDE SEQUENCE [LARGE SCALE GENOMIC DNA]</scope>
    <source>
        <strain evidence="1 2">TM51</strain>
    </source>
</reference>